<organism evidence="1 2">
    <name type="scientific">Robbsia andropogonis</name>
    <dbReference type="NCBI Taxonomy" id="28092"/>
    <lineage>
        <taxon>Bacteria</taxon>
        <taxon>Pseudomonadati</taxon>
        <taxon>Pseudomonadota</taxon>
        <taxon>Betaproteobacteria</taxon>
        <taxon>Burkholderiales</taxon>
        <taxon>Burkholderiaceae</taxon>
        <taxon>Robbsia</taxon>
    </lineage>
</organism>
<dbReference type="Proteomes" id="UP000033618">
    <property type="component" value="Unassembled WGS sequence"/>
</dbReference>
<proteinExistence type="predicted"/>
<dbReference type="STRING" id="28092.WM40_00110"/>
<evidence type="ECO:0000313" key="2">
    <source>
        <dbReference type="Proteomes" id="UP000033618"/>
    </source>
</evidence>
<evidence type="ECO:0000313" key="1">
    <source>
        <dbReference type="EMBL" id="KKB65129.1"/>
    </source>
</evidence>
<gene>
    <name evidence="1" type="ORF">WM40_00110</name>
</gene>
<accession>A0A0F5K5K0</accession>
<sequence length="63" mass="6839">MTASTAAPITVNNAPTVPASFWDHFVRLAQDKSQPVVIEKGALELLMLEDVFQLAKNVVASQE</sequence>
<reference evidence="1 2" key="1">
    <citation type="submission" date="2015-03" db="EMBL/GenBank/DDBJ databases">
        <title>Draft Genome Sequence of Burkholderia andropogonis type strain ICMP2807, isolated from Sorghum bicolor.</title>
        <authorList>
            <person name="Lopes-Santos L."/>
            <person name="Castro D.B."/>
            <person name="Ottoboni L.M."/>
            <person name="Park D."/>
            <person name="Weirc B.S."/>
            <person name="Destefano S.A."/>
        </authorList>
    </citation>
    <scope>NUCLEOTIDE SEQUENCE [LARGE SCALE GENOMIC DNA]</scope>
    <source>
        <strain evidence="1 2">ICMP2807</strain>
    </source>
</reference>
<keyword evidence="2" id="KW-1185">Reference proteome</keyword>
<name>A0A0F5K5K0_9BURK</name>
<comment type="caution">
    <text evidence="1">The sequence shown here is derived from an EMBL/GenBank/DDBJ whole genome shotgun (WGS) entry which is preliminary data.</text>
</comment>
<dbReference type="AlphaFoldDB" id="A0A0F5K5K0"/>
<dbReference type="RefSeq" id="WP_024902701.1">
    <property type="nucleotide sequence ID" value="NZ_CADFGU010000001.1"/>
</dbReference>
<dbReference type="PATRIC" id="fig|28092.6.peg.27"/>
<protein>
    <submittedName>
        <fullName evidence="1">Uncharacterized protein</fullName>
    </submittedName>
</protein>
<dbReference type="EMBL" id="LAQU01000001">
    <property type="protein sequence ID" value="KKB65129.1"/>
    <property type="molecule type" value="Genomic_DNA"/>
</dbReference>